<keyword evidence="2" id="KW-1185">Reference proteome</keyword>
<protein>
    <submittedName>
        <fullName evidence="1">BN860_15104g1_1</fullName>
    </submittedName>
</protein>
<gene>
    <name evidence="1" type="ORF">BN860_15104g</name>
</gene>
<evidence type="ECO:0000313" key="1">
    <source>
        <dbReference type="EMBL" id="CDF87815.1"/>
    </source>
</evidence>
<dbReference type="OrthoDB" id="4062764at2759"/>
<name>A0A8J2T4G6_ZYGB2</name>
<reference evidence="2" key="1">
    <citation type="journal article" date="2013" name="Genome Announc.">
        <title>Genome sequence of the food spoilage yeast Zygosaccharomyces bailii CLIB 213(T).</title>
        <authorList>
            <person name="Galeote V."/>
            <person name="Bigey F."/>
            <person name="Devillers H."/>
            <person name="Neuveglise C."/>
            <person name="Dequin S."/>
        </authorList>
    </citation>
    <scope>NUCLEOTIDE SEQUENCE [LARGE SCALE GENOMIC DNA]</scope>
    <source>
        <strain evidence="2">CLIB 213 / ATCC 58445 / CBS 680 / CCRC 21525 / NBRC 1098 / NCYC 1416 / NRRL Y-2227</strain>
    </source>
</reference>
<dbReference type="EMBL" id="HG316454">
    <property type="protein sequence ID" value="CDF87815.1"/>
    <property type="molecule type" value="Genomic_DNA"/>
</dbReference>
<accession>A0A8J2T4G6</accession>
<proteinExistence type="predicted"/>
<dbReference type="Proteomes" id="UP000019375">
    <property type="component" value="Unassembled WGS sequence"/>
</dbReference>
<evidence type="ECO:0000313" key="2">
    <source>
        <dbReference type="Proteomes" id="UP000019375"/>
    </source>
</evidence>
<organism evidence="1 2">
    <name type="scientific">Zygosaccharomyces bailii (strain CLIB 213 / ATCC 58445 / CBS 680 / BCRC 21525 / NBRC 1098 / NCYC 1416 / NRRL Y-2227)</name>
    <dbReference type="NCBI Taxonomy" id="1333698"/>
    <lineage>
        <taxon>Eukaryota</taxon>
        <taxon>Fungi</taxon>
        <taxon>Dikarya</taxon>
        <taxon>Ascomycota</taxon>
        <taxon>Saccharomycotina</taxon>
        <taxon>Saccharomycetes</taxon>
        <taxon>Saccharomycetales</taxon>
        <taxon>Saccharomycetaceae</taxon>
        <taxon>Zygosaccharomyces</taxon>
    </lineage>
</organism>
<dbReference type="AlphaFoldDB" id="A0A8J2T4G6"/>
<sequence length="261" mass="30173">MDSKGIIRKVLGHLKEGKILGTVKPSHEANLSSIKTSDSVENNALKYRSYNPSLTKEDFCSLDLGAVFMSKRPSGENFELIKCRDPKFFQFQDQYLLLFKDQSSRQKYLQSSSLGRINNVRVKFYPVRSGARLSYSNYVQNLVAAYDSSRTYFDLMRAKNSGGMSAQKLDLNALQCIADPLEKKSALLWNLPLETKPVHVMDRFWFYDLKHCFKLYWDDTTGQTLYYMAFNESEDCEKFQRNLHGTYLNDLSQKLLVQRLG</sequence>